<keyword evidence="2" id="KW-0805">Transcription regulation</keyword>
<dbReference type="PANTHER" id="PTHR30537:SF5">
    <property type="entry name" value="HTH-TYPE TRANSCRIPTIONAL ACTIVATOR TTDR-RELATED"/>
    <property type="match status" value="1"/>
</dbReference>
<protein>
    <submittedName>
        <fullName evidence="6">ModE molybdate transport repressor domain-containing protein</fullName>
    </submittedName>
</protein>
<dbReference type="InterPro" id="IPR058163">
    <property type="entry name" value="LysR-type_TF_proteobact-type"/>
</dbReference>
<proteinExistence type="inferred from homology"/>
<dbReference type="PANTHER" id="PTHR30537">
    <property type="entry name" value="HTH-TYPE TRANSCRIPTIONAL REGULATOR"/>
    <property type="match status" value="1"/>
</dbReference>
<dbReference type="EMBL" id="FQWM01000002">
    <property type="protein sequence ID" value="SHG91501.1"/>
    <property type="molecule type" value="Genomic_DNA"/>
</dbReference>
<evidence type="ECO:0000256" key="2">
    <source>
        <dbReference type="ARBA" id="ARBA00023015"/>
    </source>
</evidence>
<dbReference type="Proteomes" id="UP000184211">
    <property type="component" value="Unassembled WGS sequence"/>
</dbReference>
<dbReference type="Pfam" id="PF03466">
    <property type="entry name" value="LysR_substrate"/>
    <property type="match status" value="1"/>
</dbReference>
<evidence type="ECO:0000313" key="7">
    <source>
        <dbReference type="Proteomes" id="UP000184211"/>
    </source>
</evidence>
<dbReference type="GO" id="GO:0003700">
    <property type="term" value="F:DNA-binding transcription factor activity"/>
    <property type="evidence" value="ECO:0007669"/>
    <property type="project" value="InterPro"/>
</dbReference>
<keyword evidence="3" id="KW-0238">DNA-binding</keyword>
<dbReference type="PROSITE" id="PS50931">
    <property type="entry name" value="HTH_LYSR"/>
    <property type="match status" value="1"/>
</dbReference>
<dbReference type="Gene3D" id="1.10.10.10">
    <property type="entry name" value="Winged helix-like DNA-binding domain superfamily/Winged helix DNA-binding domain"/>
    <property type="match status" value="1"/>
</dbReference>
<dbReference type="SUPFAM" id="SSF46785">
    <property type="entry name" value="Winged helix' DNA-binding domain"/>
    <property type="match status" value="1"/>
</dbReference>
<dbReference type="SUPFAM" id="SSF53850">
    <property type="entry name" value="Periplasmic binding protein-like II"/>
    <property type="match status" value="1"/>
</dbReference>
<evidence type="ECO:0000256" key="3">
    <source>
        <dbReference type="ARBA" id="ARBA00023125"/>
    </source>
</evidence>
<dbReference type="InterPro" id="IPR000847">
    <property type="entry name" value="LysR_HTH_N"/>
</dbReference>
<keyword evidence="7" id="KW-1185">Reference proteome</keyword>
<sequence>MHGYLRHLANFAYVIEAGSISGAASKLEVSASSISDSVRILETHIGEPLVERIRGGVRPTSRGTEMYSEATQIVGALERALHVEATDRVEGLLTISLPQEVSDNGFHEVITLLAERHPNLRLSVLIEDALTDPSRHARDLFLRVGLGAPVQGLTQLWSRLMRIVIVGHPDLIGDIDPLDKERITQLPYLCNLRTESGIDIPLANPDELVTFKKTLQASSHQTRLAWAREGVGLVACLSTSVEKDLKEGRLIEVFPDRHIRKGMMFLLTDSKKSTPRETAVVQALIDVFGGEPGETRQ</sequence>
<accession>A0A1M5NPM4</accession>
<organism evidence="6 7">
    <name type="scientific">Cognatishimia maritima</name>
    <dbReference type="NCBI Taxonomy" id="870908"/>
    <lineage>
        <taxon>Bacteria</taxon>
        <taxon>Pseudomonadati</taxon>
        <taxon>Pseudomonadota</taxon>
        <taxon>Alphaproteobacteria</taxon>
        <taxon>Rhodobacterales</taxon>
        <taxon>Paracoccaceae</taxon>
        <taxon>Cognatishimia</taxon>
    </lineage>
</organism>
<dbReference type="RefSeq" id="WP_072792281.1">
    <property type="nucleotide sequence ID" value="NZ_FQWM01000002.1"/>
</dbReference>
<dbReference type="AlphaFoldDB" id="A0A1M5NPM4"/>
<dbReference type="InterPro" id="IPR036388">
    <property type="entry name" value="WH-like_DNA-bd_sf"/>
</dbReference>
<gene>
    <name evidence="6" type="ORF">SAMN04488044_1598</name>
</gene>
<keyword evidence="4" id="KW-0804">Transcription</keyword>
<dbReference type="InterPro" id="IPR005119">
    <property type="entry name" value="LysR_subst-bd"/>
</dbReference>
<reference evidence="7" key="1">
    <citation type="submission" date="2016-11" db="EMBL/GenBank/DDBJ databases">
        <authorList>
            <person name="Varghese N."/>
            <person name="Submissions S."/>
        </authorList>
    </citation>
    <scope>NUCLEOTIDE SEQUENCE [LARGE SCALE GENOMIC DNA]</scope>
    <source>
        <strain evidence="7">DSM 28223</strain>
    </source>
</reference>
<evidence type="ECO:0000256" key="4">
    <source>
        <dbReference type="ARBA" id="ARBA00023163"/>
    </source>
</evidence>
<name>A0A1M5NPM4_9RHOB</name>
<dbReference type="GO" id="GO:0003677">
    <property type="term" value="F:DNA binding"/>
    <property type="evidence" value="ECO:0007669"/>
    <property type="project" value="UniProtKB-KW"/>
</dbReference>
<feature type="domain" description="HTH lysR-type" evidence="5">
    <location>
        <begin position="1"/>
        <end position="60"/>
    </location>
</feature>
<evidence type="ECO:0000256" key="1">
    <source>
        <dbReference type="ARBA" id="ARBA00009437"/>
    </source>
</evidence>
<comment type="similarity">
    <text evidence="1">Belongs to the LysR transcriptional regulatory family.</text>
</comment>
<dbReference type="OrthoDB" id="8479870at2"/>
<dbReference type="InterPro" id="IPR036390">
    <property type="entry name" value="WH_DNA-bd_sf"/>
</dbReference>
<evidence type="ECO:0000313" key="6">
    <source>
        <dbReference type="EMBL" id="SHG91501.1"/>
    </source>
</evidence>
<dbReference type="STRING" id="870908.SAMN04488044_1598"/>
<evidence type="ECO:0000259" key="5">
    <source>
        <dbReference type="PROSITE" id="PS50931"/>
    </source>
</evidence>
<dbReference type="Gene3D" id="3.40.190.290">
    <property type="match status" value="1"/>
</dbReference>
<dbReference type="Pfam" id="PF00126">
    <property type="entry name" value="HTH_1"/>
    <property type="match status" value="1"/>
</dbReference>